<feature type="compositionally biased region" description="Basic and acidic residues" evidence="7">
    <location>
        <begin position="151"/>
        <end position="162"/>
    </location>
</feature>
<feature type="domain" description="Condensin complex subunit 1 C-terminal" evidence="8">
    <location>
        <begin position="902"/>
        <end position="1067"/>
    </location>
</feature>
<dbReference type="InterPro" id="IPR011989">
    <property type="entry name" value="ARM-like"/>
</dbReference>
<evidence type="ECO:0000313" key="10">
    <source>
        <dbReference type="Proteomes" id="UP001642483"/>
    </source>
</evidence>
<comment type="subcellular location">
    <subcellularLocation>
        <location evidence="1">Nucleus</location>
    </subcellularLocation>
</comment>
<evidence type="ECO:0000256" key="7">
    <source>
        <dbReference type="SAM" id="MobiDB-lite"/>
    </source>
</evidence>
<evidence type="ECO:0000313" key="9">
    <source>
        <dbReference type="EMBL" id="CAK8684179.1"/>
    </source>
</evidence>
<dbReference type="InterPro" id="IPR032682">
    <property type="entry name" value="Cnd1_C"/>
</dbReference>
<evidence type="ECO:0000256" key="2">
    <source>
        <dbReference type="ARBA" id="ARBA00022618"/>
    </source>
</evidence>
<dbReference type="InterPro" id="IPR026971">
    <property type="entry name" value="CND1/NCAPD3"/>
</dbReference>
<dbReference type="InterPro" id="IPR016024">
    <property type="entry name" value="ARM-type_fold"/>
</dbReference>
<reference evidence="9 10" key="1">
    <citation type="submission" date="2024-02" db="EMBL/GenBank/DDBJ databases">
        <authorList>
            <person name="Daric V."/>
            <person name="Darras S."/>
        </authorList>
    </citation>
    <scope>NUCLEOTIDE SEQUENCE [LARGE SCALE GENOMIC DNA]</scope>
</reference>
<keyword evidence="10" id="KW-1185">Reference proteome</keyword>
<feature type="region of interest" description="Disordered" evidence="7">
    <location>
        <begin position="1292"/>
        <end position="1319"/>
    </location>
</feature>
<gene>
    <name evidence="9" type="ORF">CVLEPA_LOCUS15173</name>
</gene>
<sequence length="1377" mass="155276">MRALHDLCLNDLTTEDVEPICSSEFTEEPDFILNFTDSTNTSITQFIQTVKSVGRKKNVWELLKGDKITCSHVQVWVFYILNGLTAAANYAEKRRAMLATQLYIVLLQQPGSGGGQLYHPIIYEKMLSSMKMATEVDTCVAKSKSKKKTSDRRPDDMQEKETVLTTQQAVSLFELLTSVLKDFCEMLLVVSLKNRFLSLKQSIEVFVHIIKSTNVQASSISESSSDIFLPIQLALRGLKSIISPKHGDIDKLSLLVFRLLMTTITMRHAVVASSGKNLPRRVFQQSEAVMDLVSAVYREHGDKVAHSARALMQNVIAQCPERIEAKNHVSSLVFKFVYNMPLLWYADFIGWLVRFACHQKISYRVGALSVMGRLLVCSERPCPENISLNEEQACHLKHKILLQSVLTAITDVAPTVRAKALQVLADVMDKGTVFAVVFSDVLQNQPMSQSPNKENVPLHLPDATPSEGNIEKSYPAVTPAVLNSLPVPSLCEFPSAGSSLLSIISPRVTELKFVVRKSAVLALEVALCNGYILATKGSLDILSERCRDPLLSVRKLAIQSITKVLTIYPDNGKLQKTWVKSLFPSIMDAETSMQEKAQQLIENKLLQNIGNEAYNGWDILNFLVTEEGDPFRGYLQKVAKEWQNQQKLGPNVLKEISTYLKDKDRKESAWMLLKIFTLFTGDRKIANCVFYHWQVESEMNVSLCMKIDMINTMGQSAKYLSEEEKQILLSKLKKQVETHQCEIQLIGPTFEAIQKIIHSQQNDRMSAKAVSDEWHAQLLNDSDNFFSDIIMTSPQHNFNDSLVINHLYMVGEASQRSNEKVPKRLLLSIQALLTTEGQRPEETGSQPLSQPWSQFHSTKISPAIRAHTIFNLGRICFRNDNLAKKCIPAMARELEMCEYEEVRNNVLVVLTDLCVLQTQLVDQHFSAMATCLGDKSQMIRKHAVILISSLLQKEYVKWKGTLLFKYLHAACDEDLEVQSLARYFLLEQLLRGPSVAGDLFYRNFVACLFYYNAYEHHNLHKFAKSDREKKLFDVSQNFDKRMNLYQFLLINMADEHRINLTGKLCNDVLDAFVEGVIPLNKNSQQLLTDTLSVLCCKEIRLKCLRAREVEADIEEEILPSTQVEQVNAMKQAAKQKLISQVVKKNLVENIVPIIIALKNMLAEKKSPLLKNVMLYLKEVMQEYRTEVQQILSEDKQLASEIEFDLKRFDREEEEAKEAVRRRQSLAAPMSAPGTPAGARPLLQKTPAAGATPATINRRNLPMNVQAIINSARKNQALRRPLIVEELSTLAEAAPTAAPTPKTPRQNRAADRVASTPDQSHLANVTFADDISAIVAPSQTDPQLVLIQHPESTPPPRTWNITSPSPATRRSGRLRRKT</sequence>
<dbReference type="Proteomes" id="UP001642483">
    <property type="component" value="Unassembled WGS sequence"/>
</dbReference>
<keyword evidence="6" id="KW-0131">Cell cycle</keyword>
<dbReference type="PANTHER" id="PTHR14222">
    <property type="entry name" value="CONDENSIN"/>
    <property type="match status" value="1"/>
</dbReference>
<accession>A0ABP0G0I2</accession>
<protein>
    <recommendedName>
        <fullName evidence="8">Condensin complex subunit 1 C-terminal domain-containing protein</fullName>
    </recommendedName>
</protein>
<evidence type="ECO:0000256" key="1">
    <source>
        <dbReference type="ARBA" id="ARBA00004123"/>
    </source>
</evidence>
<evidence type="ECO:0000256" key="6">
    <source>
        <dbReference type="ARBA" id="ARBA00023306"/>
    </source>
</evidence>
<dbReference type="EMBL" id="CAWYQH010000097">
    <property type="protein sequence ID" value="CAK8684179.1"/>
    <property type="molecule type" value="Genomic_DNA"/>
</dbReference>
<evidence type="ECO:0000256" key="3">
    <source>
        <dbReference type="ARBA" id="ARBA00022776"/>
    </source>
</evidence>
<feature type="compositionally biased region" description="Polar residues" evidence="7">
    <location>
        <begin position="1358"/>
        <end position="1367"/>
    </location>
</feature>
<proteinExistence type="predicted"/>
<keyword evidence="2" id="KW-0132">Cell division</keyword>
<evidence type="ECO:0000259" key="8">
    <source>
        <dbReference type="Pfam" id="PF12717"/>
    </source>
</evidence>
<feature type="region of interest" description="Disordered" evidence="7">
    <location>
        <begin position="1214"/>
        <end position="1242"/>
    </location>
</feature>
<keyword evidence="3" id="KW-0498">Mitosis</keyword>
<keyword evidence="5" id="KW-0539">Nucleus</keyword>
<name>A0ABP0G0I2_CLALP</name>
<dbReference type="PANTHER" id="PTHR14222:SF1">
    <property type="entry name" value="CONDENSIN-2 COMPLEX SUBUNIT D3"/>
    <property type="match status" value="1"/>
</dbReference>
<keyword evidence="4" id="KW-0226">DNA condensation</keyword>
<dbReference type="Pfam" id="PF12717">
    <property type="entry name" value="Cnd1"/>
    <property type="match status" value="1"/>
</dbReference>
<comment type="caution">
    <text evidence="9">The sequence shown here is derived from an EMBL/GenBank/DDBJ whole genome shotgun (WGS) entry which is preliminary data.</text>
</comment>
<dbReference type="SUPFAM" id="SSF48371">
    <property type="entry name" value="ARM repeat"/>
    <property type="match status" value="1"/>
</dbReference>
<dbReference type="Gene3D" id="1.25.10.10">
    <property type="entry name" value="Leucine-rich Repeat Variant"/>
    <property type="match status" value="1"/>
</dbReference>
<evidence type="ECO:0000256" key="5">
    <source>
        <dbReference type="ARBA" id="ARBA00023242"/>
    </source>
</evidence>
<evidence type="ECO:0000256" key="4">
    <source>
        <dbReference type="ARBA" id="ARBA00023067"/>
    </source>
</evidence>
<feature type="region of interest" description="Disordered" evidence="7">
    <location>
        <begin position="1341"/>
        <end position="1377"/>
    </location>
</feature>
<feature type="compositionally biased region" description="Low complexity" evidence="7">
    <location>
        <begin position="1292"/>
        <end position="1303"/>
    </location>
</feature>
<feature type="region of interest" description="Disordered" evidence="7">
    <location>
        <begin position="143"/>
        <end position="162"/>
    </location>
</feature>
<organism evidence="9 10">
    <name type="scientific">Clavelina lepadiformis</name>
    <name type="common">Light-bulb sea squirt</name>
    <name type="synonym">Ascidia lepadiformis</name>
    <dbReference type="NCBI Taxonomy" id="159417"/>
    <lineage>
        <taxon>Eukaryota</taxon>
        <taxon>Metazoa</taxon>
        <taxon>Chordata</taxon>
        <taxon>Tunicata</taxon>
        <taxon>Ascidiacea</taxon>
        <taxon>Aplousobranchia</taxon>
        <taxon>Clavelinidae</taxon>
        <taxon>Clavelina</taxon>
    </lineage>
</organism>